<evidence type="ECO:0000256" key="1">
    <source>
        <dbReference type="SAM" id="MobiDB-lite"/>
    </source>
</evidence>
<gene>
    <name evidence="2" type="ORF">F2Q69_00035476</name>
</gene>
<comment type="caution">
    <text evidence="2">The sequence shown here is derived from an EMBL/GenBank/DDBJ whole genome shotgun (WGS) entry which is preliminary data.</text>
</comment>
<feature type="region of interest" description="Disordered" evidence="1">
    <location>
        <begin position="56"/>
        <end position="80"/>
    </location>
</feature>
<protein>
    <submittedName>
        <fullName evidence="2">Uncharacterized protein</fullName>
    </submittedName>
</protein>
<sequence length="80" mass="8636">MKRELLGSSKKELDDSCTIHKSTREVSIDTLQAAAIDNVNHKSIDSNTTQSIDITSEKAENVEGAAIPDDSTVAEKDDFG</sequence>
<dbReference type="EMBL" id="QGKX02000004">
    <property type="protein sequence ID" value="KAF3602493.1"/>
    <property type="molecule type" value="Genomic_DNA"/>
</dbReference>
<dbReference type="Proteomes" id="UP000712600">
    <property type="component" value="Unassembled WGS sequence"/>
</dbReference>
<organism evidence="2 3">
    <name type="scientific">Brassica cretica</name>
    <name type="common">Mustard</name>
    <dbReference type="NCBI Taxonomy" id="69181"/>
    <lineage>
        <taxon>Eukaryota</taxon>
        <taxon>Viridiplantae</taxon>
        <taxon>Streptophyta</taxon>
        <taxon>Embryophyta</taxon>
        <taxon>Tracheophyta</taxon>
        <taxon>Spermatophyta</taxon>
        <taxon>Magnoliopsida</taxon>
        <taxon>eudicotyledons</taxon>
        <taxon>Gunneridae</taxon>
        <taxon>Pentapetalae</taxon>
        <taxon>rosids</taxon>
        <taxon>malvids</taxon>
        <taxon>Brassicales</taxon>
        <taxon>Brassicaceae</taxon>
        <taxon>Brassiceae</taxon>
        <taxon>Brassica</taxon>
    </lineage>
</organism>
<name>A0A8S9SQX0_BRACR</name>
<proteinExistence type="predicted"/>
<evidence type="ECO:0000313" key="3">
    <source>
        <dbReference type="Proteomes" id="UP000712600"/>
    </source>
</evidence>
<evidence type="ECO:0000313" key="2">
    <source>
        <dbReference type="EMBL" id="KAF3602493.1"/>
    </source>
</evidence>
<dbReference type="AlphaFoldDB" id="A0A8S9SQX0"/>
<accession>A0A8S9SQX0</accession>
<reference evidence="2" key="1">
    <citation type="submission" date="2019-12" db="EMBL/GenBank/DDBJ databases">
        <title>Genome sequencing and annotation of Brassica cretica.</title>
        <authorList>
            <person name="Studholme D.J."/>
            <person name="Sarris P."/>
        </authorList>
    </citation>
    <scope>NUCLEOTIDE SEQUENCE</scope>
    <source>
        <strain evidence="2">PFS-109/04</strain>
        <tissue evidence="2">Leaf</tissue>
    </source>
</reference>